<feature type="region of interest" description="Disordered" evidence="1">
    <location>
        <begin position="126"/>
        <end position="168"/>
    </location>
</feature>
<accession>A0AAD2GYR1</accession>
<feature type="non-terminal residue" evidence="2">
    <location>
        <position position="534"/>
    </location>
</feature>
<organism evidence="2 3">
    <name type="scientific">Mycena citricolor</name>
    <dbReference type="NCBI Taxonomy" id="2018698"/>
    <lineage>
        <taxon>Eukaryota</taxon>
        <taxon>Fungi</taxon>
        <taxon>Dikarya</taxon>
        <taxon>Basidiomycota</taxon>
        <taxon>Agaricomycotina</taxon>
        <taxon>Agaricomycetes</taxon>
        <taxon>Agaricomycetidae</taxon>
        <taxon>Agaricales</taxon>
        <taxon>Marasmiineae</taxon>
        <taxon>Mycenaceae</taxon>
        <taxon>Mycena</taxon>
    </lineage>
</organism>
<keyword evidence="3" id="KW-1185">Reference proteome</keyword>
<gene>
    <name evidence="2" type="ORF">MYCIT1_LOCUS6942</name>
</gene>
<evidence type="ECO:0000256" key="1">
    <source>
        <dbReference type="SAM" id="MobiDB-lite"/>
    </source>
</evidence>
<dbReference type="EMBL" id="CAVNYO010000098">
    <property type="protein sequence ID" value="CAK5265732.1"/>
    <property type="molecule type" value="Genomic_DNA"/>
</dbReference>
<dbReference type="Proteomes" id="UP001295794">
    <property type="component" value="Unassembled WGS sequence"/>
</dbReference>
<feature type="compositionally biased region" description="Polar residues" evidence="1">
    <location>
        <begin position="495"/>
        <end position="505"/>
    </location>
</feature>
<feature type="compositionally biased region" description="Polar residues" evidence="1">
    <location>
        <begin position="156"/>
        <end position="165"/>
    </location>
</feature>
<reference evidence="2" key="1">
    <citation type="submission" date="2023-11" db="EMBL/GenBank/DDBJ databases">
        <authorList>
            <person name="De Vega J J."/>
            <person name="De Vega J J."/>
        </authorList>
    </citation>
    <scope>NUCLEOTIDE SEQUENCE</scope>
</reference>
<comment type="caution">
    <text evidence="2">The sequence shown here is derived from an EMBL/GenBank/DDBJ whole genome shotgun (WGS) entry which is preliminary data.</text>
</comment>
<feature type="non-terminal residue" evidence="2">
    <location>
        <position position="1"/>
    </location>
</feature>
<evidence type="ECO:0000313" key="3">
    <source>
        <dbReference type="Proteomes" id="UP001295794"/>
    </source>
</evidence>
<protein>
    <submittedName>
        <fullName evidence="2">Uncharacterized protein</fullName>
    </submittedName>
</protein>
<proteinExistence type="predicted"/>
<feature type="region of interest" description="Disordered" evidence="1">
    <location>
        <begin position="386"/>
        <end position="413"/>
    </location>
</feature>
<evidence type="ECO:0000313" key="2">
    <source>
        <dbReference type="EMBL" id="CAK5265732.1"/>
    </source>
</evidence>
<feature type="region of interest" description="Disordered" evidence="1">
    <location>
        <begin position="438"/>
        <end position="534"/>
    </location>
</feature>
<feature type="compositionally biased region" description="Basic and acidic residues" evidence="1">
    <location>
        <begin position="140"/>
        <end position="155"/>
    </location>
</feature>
<feature type="compositionally biased region" description="Polar residues" evidence="1">
    <location>
        <begin position="440"/>
        <end position="473"/>
    </location>
</feature>
<feature type="compositionally biased region" description="Pro residues" evidence="1">
    <location>
        <begin position="400"/>
        <end position="409"/>
    </location>
</feature>
<name>A0AAD2GYR1_9AGAR</name>
<sequence length="534" mass="57574">ATFIWISNMPVLIPSDMSVVSLSLSQLSPDEPLLSQSLTLSSISTAMSSNIPTIPAGCIIPFSTIIGHREGPTMGCTRTFKATPTAPTSPRLRTMLKEKLLIETWLNGVDSDSSVHAPWTHATQADSSAWKAEGSAHSPESFKERIELSRREKSSKTTQTFPSLSKRNRNSNRDALVFEREIILNTGKGKSKRVSLQAPATRMDPEVVDMISELKDLNAFFKEQETILETPPALSLPSLIISNSHFSMPVSLESSGNLSSVGTPLALAARRGKKMLPRLTFKKAAGATDYPSMPTAFLGTPSAYSPNFQFSANAAAKSSMDVREMITSLRSQCGPIDSDPEEDEYSICVASVESDEEAANDDDDEWAFADGLVDTSELTESVFLPACSPPETVPSASAPPATPLPPCPGPQRASVRSILKSSKSVRFASLPHERKVSVVNKPSAQKASVARAQSTLVRPKSLNPSPVKTSSLPSRHAGQRRATIPVSFRPDSSAEVPSTAKTTHSAGRHSLSRVFSSANPRKEKENRPFETVNS</sequence>
<dbReference type="AlphaFoldDB" id="A0AAD2GYR1"/>